<evidence type="ECO:0000256" key="7">
    <source>
        <dbReference type="ARBA" id="ARBA00022806"/>
    </source>
</evidence>
<keyword evidence="7 13" id="KW-0347">Helicase</keyword>
<dbReference type="Pfam" id="PF01966">
    <property type="entry name" value="HD"/>
    <property type="match status" value="1"/>
</dbReference>
<dbReference type="SUPFAM" id="SSF52540">
    <property type="entry name" value="P-loop containing nucleoside triphosphate hydrolases"/>
    <property type="match status" value="1"/>
</dbReference>
<evidence type="ECO:0000256" key="4">
    <source>
        <dbReference type="ARBA" id="ARBA00022723"/>
    </source>
</evidence>
<evidence type="ECO:0000256" key="2">
    <source>
        <dbReference type="ARBA" id="ARBA00009046"/>
    </source>
</evidence>
<keyword evidence="9" id="KW-0051">Antiviral defense</keyword>
<evidence type="ECO:0000259" key="11">
    <source>
        <dbReference type="PROSITE" id="PS51643"/>
    </source>
</evidence>
<dbReference type="GO" id="GO:0004386">
    <property type="term" value="F:helicase activity"/>
    <property type="evidence" value="ECO:0007669"/>
    <property type="project" value="UniProtKB-KW"/>
</dbReference>
<dbReference type="EMBL" id="CP012381">
    <property type="protein sequence ID" value="ALI52178.1"/>
    <property type="molecule type" value="Genomic_DNA"/>
</dbReference>
<evidence type="ECO:0000313" key="14">
    <source>
        <dbReference type="Proteomes" id="UP000063930"/>
    </source>
</evidence>
<dbReference type="NCBIfam" id="TIGR01596">
    <property type="entry name" value="cas3_HD"/>
    <property type="match status" value="1"/>
</dbReference>
<keyword evidence="6" id="KW-0378">Hydrolase</keyword>
<dbReference type="CDD" id="cd09641">
    <property type="entry name" value="Cas3''_I"/>
    <property type="match status" value="1"/>
</dbReference>
<keyword evidence="4" id="KW-0479">Metal-binding</keyword>
<feature type="domain" description="HD Cas3-type" evidence="11">
    <location>
        <begin position="15"/>
        <end position="238"/>
    </location>
</feature>
<evidence type="ECO:0000313" key="12">
    <source>
        <dbReference type="EMBL" id="ALI52178.1"/>
    </source>
</evidence>
<gene>
    <name evidence="12" type="ORF">ALV80_03095</name>
    <name evidence="13" type="ORF">LH5_02151</name>
</gene>
<evidence type="ECO:0000256" key="5">
    <source>
        <dbReference type="ARBA" id="ARBA00022741"/>
    </source>
</evidence>
<feature type="domain" description="Helicase ATP-binding" evidence="10">
    <location>
        <begin position="293"/>
        <end position="483"/>
    </location>
</feature>
<dbReference type="Proteomes" id="UP000267945">
    <property type="component" value="Chromosome"/>
</dbReference>
<evidence type="ECO:0000256" key="8">
    <source>
        <dbReference type="ARBA" id="ARBA00022840"/>
    </source>
</evidence>
<dbReference type="Pfam" id="PF00270">
    <property type="entry name" value="DEAD"/>
    <property type="match status" value="1"/>
</dbReference>
<evidence type="ECO:0000313" key="13">
    <source>
        <dbReference type="EMBL" id="AZK92337.1"/>
    </source>
</evidence>
<dbReference type="GeneID" id="99756121"/>
<reference evidence="12 14" key="1">
    <citation type="submission" date="2015-08" db="EMBL/GenBank/DDBJ databases">
        <title>Complete genome sequence of Lactobacillus helveticus CAUH18, a probiotic strain originated from koumiss.</title>
        <authorList>
            <person name="Yang Y."/>
            <person name="Hao Y."/>
        </authorList>
    </citation>
    <scope>NUCLEOTIDE SEQUENCE [LARGE SCALE GENOMIC DNA]</scope>
    <source>
        <strain evidence="12 14">CAUH18</strain>
    </source>
</reference>
<evidence type="ECO:0000259" key="10">
    <source>
        <dbReference type="PROSITE" id="PS51192"/>
    </source>
</evidence>
<dbReference type="RefSeq" id="WP_014563206.1">
    <property type="nucleotide sequence ID" value="NZ_CP012381.1"/>
</dbReference>
<dbReference type="GO" id="GO:0004518">
    <property type="term" value="F:nuclease activity"/>
    <property type="evidence" value="ECO:0007669"/>
    <property type="project" value="UniProtKB-KW"/>
</dbReference>
<comment type="similarity">
    <text evidence="1">In the N-terminal section; belongs to the CRISPR-associated nuclease Cas3-HD family.</text>
</comment>
<reference evidence="13 15" key="2">
    <citation type="submission" date="2017-02" db="EMBL/GenBank/DDBJ databases">
        <title>Complete genome sequence of Lactobacillus helveticus.</title>
        <authorList>
            <person name="Kim J.F."/>
            <person name="Chung Y."/>
            <person name="Kwak M."/>
        </authorList>
    </citation>
    <scope>NUCLEOTIDE SEQUENCE [LARGE SCALE GENOMIC DNA]</scope>
    <source>
        <strain evidence="13 15">LH5</strain>
    </source>
</reference>
<evidence type="ECO:0000256" key="6">
    <source>
        <dbReference type="ARBA" id="ARBA00022801"/>
    </source>
</evidence>
<dbReference type="InterPro" id="IPR006483">
    <property type="entry name" value="CRISPR-assoc_Cas3_HD"/>
</dbReference>
<dbReference type="Proteomes" id="UP000063930">
    <property type="component" value="Chromosome"/>
</dbReference>
<dbReference type="InterPro" id="IPR054712">
    <property type="entry name" value="Cas3-like_dom"/>
</dbReference>
<accession>A0A3Q8SW45</accession>
<evidence type="ECO:0000313" key="15">
    <source>
        <dbReference type="Proteomes" id="UP000267945"/>
    </source>
</evidence>
<dbReference type="Pfam" id="PF22590">
    <property type="entry name" value="Cas3-like_C_2"/>
    <property type="match status" value="1"/>
</dbReference>
<comment type="similarity">
    <text evidence="2">In the central section; belongs to the CRISPR-associated helicase Cas3 family.</text>
</comment>
<name>A0A3Q8SW45_LACHE</name>
<dbReference type="InterPro" id="IPR014001">
    <property type="entry name" value="Helicase_ATP-bd"/>
</dbReference>
<organism evidence="13 15">
    <name type="scientific">Lactobacillus helveticus</name>
    <name type="common">Lactobacillus suntoryeus</name>
    <dbReference type="NCBI Taxonomy" id="1587"/>
    <lineage>
        <taxon>Bacteria</taxon>
        <taxon>Bacillati</taxon>
        <taxon>Bacillota</taxon>
        <taxon>Bacilli</taxon>
        <taxon>Lactobacillales</taxon>
        <taxon>Lactobacillaceae</taxon>
        <taxon>Lactobacillus</taxon>
    </lineage>
</organism>
<dbReference type="InterPro" id="IPR038257">
    <property type="entry name" value="CRISPR-assoc_Cas3_HD_sf"/>
</dbReference>
<dbReference type="InterPro" id="IPR006674">
    <property type="entry name" value="HD_domain"/>
</dbReference>
<evidence type="ECO:0000256" key="3">
    <source>
        <dbReference type="ARBA" id="ARBA00022722"/>
    </source>
</evidence>
<dbReference type="GO" id="GO:0003676">
    <property type="term" value="F:nucleic acid binding"/>
    <property type="evidence" value="ECO:0007669"/>
    <property type="project" value="InterPro"/>
</dbReference>
<protein>
    <submittedName>
        <fullName evidence="13">Helicase Cas3</fullName>
    </submittedName>
</protein>
<dbReference type="Gene3D" id="3.40.50.300">
    <property type="entry name" value="P-loop containing nucleotide triphosphate hydrolases"/>
    <property type="match status" value="2"/>
</dbReference>
<dbReference type="InterPro" id="IPR027417">
    <property type="entry name" value="P-loop_NTPase"/>
</dbReference>
<dbReference type="NCBIfam" id="TIGR01587">
    <property type="entry name" value="cas3_core"/>
    <property type="match status" value="1"/>
</dbReference>
<dbReference type="GO" id="GO:0051607">
    <property type="term" value="P:defense response to virus"/>
    <property type="evidence" value="ECO:0007669"/>
    <property type="project" value="UniProtKB-KW"/>
</dbReference>
<evidence type="ECO:0000256" key="1">
    <source>
        <dbReference type="ARBA" id="ARBA00006847"/>
    </source>
</evidence>
<proteinExistence type="inferred from homology"/>
<dbReference type="SUPFAM" id="SSF109604">
    <property type="entry name" value="HD-domain/PDEase-like"/>
    <property type="match status" value="1"/>
</dbReference>
<dbReference type="GO" id="GO:0046872">
    <property type="term" value="F:metal ion binding"/>
    <property type="evidence" value="ECO:0007669"/>
    <property type="project" value="UniProtKB-KW"/>
</dbReference>
<keyword evidence="8" id="KW-0067">ATP-binding</keyword>
<dbReference type="GO" id="GO:0005524">
    <property type="term" value="F:ATP binding"/>
    <property type="evidence" value="ECO:0007669"/>
    <property type="project" value="UniProtKB-KW"/>
</dbReference>
<dbReference type="EMBL" id="CP019581">
    <property type="protein sequence ID" value="AZK92337.1"/>
    <property type="molecule type" value="Genomic_DNA"/>
</dbReference>
<dbReference type="CDD" id="cd17930">
    <property type="entry name" value="DEXHc_cas3"/>
    <property type="match status" value="1"/>
</dbReference>
<keyword evidence="5" id="KW-0547">Nucleotide-binding</keyword>
<sequence>MVGNFIGHTKKLKNNTIETQSLRDHLLNTQKYAEKYASDLSLEHVAGLAGILHDLGKYQSKFQEYIIESTRKGDQSKKGSIDHSSFGAIFLRDFISENFSEKENYYDFLDFGGILENAIFSHHNYLGLKDYINPDLMSPFLNRIEKFKDDEEKKRQLKKCKELFYKDVITEEKFTKYFQLAFDEYEAFISKIRNKVTLKTEQILNENAKNNKQVMLELQAKYFLSEYVYSCLLDADRTDATAFKLSKNPNFSDNTELFEKYYSKLVGKLHKLNKNDNSKINQLRAEISEECDQAAERPSGIYTLSASTGSGKTLTSLRFGLKHAKLYHKKHIIYVLPYITIIEQNSEVIRKFLNDNKDDSQNILEFHSNVSQKVADKSEETTNALDLTEDSWDSPIIVTTMVQFLDSIFASGTKHRRRFHNLCDSIVIFDEVQKVPIKCLDMFNEAVNFLKNFGNTNVLLCTATQPALEEVKQKLDLNIDHEIIPNLIEHEQQFKRVEFIDKTQNDDGIDLVLNSIQAAELIFKKSQNFKSILGIFNTIDVTKKIYSNLKNKFDSISDQIKLEYLSTNMCPADRKERIKNVLNLVKEGKRVICISTPLIEAGVDASFECVFRSLSGLDSLVQAAGRCNRNNELKLGKVYLLNMDPSEEHIAKLNEVKTGKDQVLELLSEGIKADDFLNANVIKKYFEMFYSKLASTMSYPTNGINLENYIDGIKNVHELAYQSKRKDASKFEKLTQFSGSETIAKYFQVIKNNTKSVLAPYGDKGEKLIADLNGNQDINSLIMLVKDAQPYIVNLYDNKFNQLFEEGDIYTLCQVGNEVIYAFRPYAYNKLVLGDRKQIEKSIF</sequence>
<dbReference type="SMART" id="SM00487">
    <property type="entry name" value="DEXDc"/>
    <property type="match status" value="1"/>
</dbReference>
<dbReference type="AlphaFoldDB" id="A0A3Q8SW45"/>
<dbReference type="InterPro" id="IPR006474">
    <property type="entry name" value="Helicase_Cas3_CRISPR-ass_core"/>
</dbReference>
<dbReference type="GO" id="GO:0016787">
    <property type="term" value="F:hydrolase activity"/>
    <property type="evidence" value="ECO:0007669"/>
    <property type="project" value="UniProtKB-KW"/>
</dbReference>
<evidence type="ECO:0000256" key="9">
    <source>
        <dbReference type="ARBA" id="ARBA00023118"/>
    </source>
</evidence>
<dbReference type="PROSITE" id="PS51192">
    <property type="entry name" value="HELICASE_ATP_BIND_1"/>
    <property type="match status" value="1"/>
</dbReference>
<keyword evidence="3" id="KW-0540">Nuclease</keyword>
<dbReference type="PROSITE" id="PS51643">
    <property type="entry name" value="HD_CAS3"/>
    <property type="match status" value="1"/>
</dbReference>
<dbReference type="InterPro" id="IPR011545">
    <property type="entry name" value="DEAD/DEAH_box_helicase_dom"/>
</dbReference>
<dbReference type="Gene3D" id="1.10.3210.30">
    <property type="match status" value="1"/>
</dbReference>